<protein>
    <recommendedName>
        <fullName evidence="4">PDZ domain-containing protein</fullName>
    </recommendedName>
</protein>
<dbReference type="AlphaFoldDB" id="A0A813FKJ3"/>
<proteinExistence type="predicted"/>
<evidence type="ECO:0008006" key="4">
    <source>
        <dbReference type="Google" id="ProtNLM"/>
    </source>
</evidence>
<comment type="caution">
    <text evidence="2">The sequence shown here is derived from an EMBL/GenBank/DDBJ whole genome shotgun (WGS) entry which is preliminary data.</text>
</comment>
<dbReference type="Proteomes" id="UP000654075">
    <property type="component" value="Unassembled WGS sequence"/>
</dbReference>
<name>A0A813FKJ3_POLGL</name>
<sequence length="473" mass="51306">MLACCTVVEPSAQELVAVDALKVEPVVVIPEEPEPPVVMAAIEEAIVEAEIAEVVAKVEELVAPVDPKAPFACTLDLSAPEAELDFEFCFCEENVLIVKSLTGKGAADSWNSTCPEGLKIAALDRVVSVNGKPVESSKDMVAVIKKGARFELILKHPVLSEINVKKNGKSMGLKMIYTSTSKGLVVKSVLETGLMKEWNDAAPAETKLSKSDRIIKVNSKDGGAQLLLEELKSAEDEEGDQNSWHPAARFWINGSPEPGLMLMAQAIAARFANLALGADAYLEWFMSVPGEEGEGDYDWEAEDEPKDKKKRWGRWGKWGKQWNHRPSKLKVGGLQPTCIYSPIRPTGKRGKRGKWGKKVKRGKWGKRGKKVKRGKRDTRITGPNRICVTAEFDAARTSAITSLRKVCTFALSLFLFPKAFGALHMLGATLTVMGSLAVHRSLSGAKAQGTRSGTKDTRIVAVGGSHTTGCEAP</sequence>
<keyword evidence="3" id="KW-1185">Reference proteome</keyword>
<dbReference type="EMBL" id="CAJNNV010025533">
    <property type="protein sequence ID" value="CAE8614934.1"/>
    <property type="molecule type" value="Genomic_DNA"/>
</dbReference>
<evidence type="ECO:0000313" key="3">
    <source>
        <dbReference type="Proteomes" id="UP000654075"/>
    </source>
</evidence>
<feature type="region of interest" description="Disordered" evidence="1">
    <location>
        <begin position="347"/>
        <end position="376"/>
    </location>
</feature>
<evidence type="ECO:0000313" key="2">
    <source>
        <dbReference type="EMBL" id="CAE8614934.1"/>
    </source>
</evidence>
<evidence type="ECO:0000256" key="1">
    <source>
        <dbReference type="SAM" id="MobiDB-lite"/>
    </source>
</evidence>
<reference evidence="2" key="1">
    <citation type="submission" date="2021-02" db="EMBL/GenBank/DDBJ databases">
        <authorList>
            <person name="Dougan E. K."/>
            <person name="Rhodes N."/>
            <person name="Thang M."/>
            <person name="Chan C."/>
        </authorList>
    </citation>
    <scope>NUCLEOTIDE SEQUENCE</scope>
</reference>
<dbReference type="OrthoDB" id="10615849at2759"/>
<accession>A0A813FKJ3</accession>
<organism evidence="2 3">
    <name type="scientific">Polarella glacialis</name>
    <name type="common">Dinoflagellate</name>
    <dbReference type="NCBI Taxonomy" id="89957"/>
    <lineage>
        <taxon>Eukaryota</taxon>
        <taxon>Sar</taxon>
        <taxon>Alveolata</taxon>
        <taxon>Dinophyceae</taxon>
        <taxon>Suessiales</taxon>
        <taxon>Suessiaceae</taxon>
        <taxon>Polarella</taxon>
    </lineage>
</organism>
<gene>
    <name evidence="2" type="ORF">PGLA1383_LOCUS32654</name>
</gene>